<gene>
    <name evidence="4" type="ORF">ACFOUW_27010</name>
</gene>
<dbReference type="InterPro" id="IPR003658">
    <property type="entry name" value="Anti-sigma_ant"/>
</dbReference>
<comment type="caution">
    <text evidence="4">The sequence shown here is derived from an EMBL/GenBank/DDBJ whole genome shotgun (WGS) entry which is preliminary data.</text>
</comment>
<dbReference type="SUPFAM" id="SSF52091">
    <property type="entry name" value="SpoIIaa-like"/>
    <property type="match status" value="1"/>
</dbReference>
<dbReference type="PROSITE" id="PS50801">
    <property type="entry name" value="STAS"/>
    <property type="match status" value="1"/>
</dbReference>
<dbReference type="PANTHER" id="PTHR33495">
    <property type="entry name" value="ANTI-SIGMA FACTOR ANTAGONIST TM_1081-RELATED-RELATED"/>
    <property type="match status" value="1"/>
</dbReference>
<protein>
    <recommendedName>
        <fullName evidence="2">Anti-sigma factor antagonist</fullName>
    </recommendedName>
</protein>
<dbReference type="Pfam" id="PF01740">
    <property type="entry name" value="STAS"/>
    <property type="match status" value="1"/>
</dbReference>
<evidence type="ECO:0000256" key="1">
    <source>
        <dbReference type="ARBA" id="ARBA00009013"/>
    </source>
</evidence>
<reference evidence="5" key="1">
    <citation type="journal article" date="2019" name="Int. J. Syst. Evol. Microbiol.">
        <title>The Global Catalogue of Microorganisms (GCM) 10K type strain sequencing project: providing services to taxonomists for standard genome sequencing and annotation.</title>
        <authorList>
            <consortium name="The Broad Institute Genomics Platform"/>
            <consortium name="The Broad Institute Genome Sequencing Center for Infectious Disease"/>
            <person name="Wu L."/>
            <person name="Ma J."/>
        </authorList>
    </citation>
    <scope>NUCLEOTIDE SEQUENCE [LARGE SCALE GENOMIC DNA]</scope>
    <source>
        <strain evidence="5">CGMCC 4.7241</strain>
    </source>
</reference>
<dbReference type="InterPro" id="IPR036513">
    <property type="entry name" value="STAS_dom_sf"/>
</dbReference>
<dbReference type="CDD" id="cd07043">
    <property type="entry name" value="STAS_anti-anti-sigma_factors"/>
    <property type="match status" value="1"/>
</dbReference>
<comment type="similarity">
    <text evidence="1 2">Belongs to the anti-sigma-factor antagonist family.</text>
</comment>
<evidence type="ECO:0000259" key="3">
    <source>
        <dbReference type="PROSITE" id="PS50801"/>
    </source>
</evidence>
<evidence type="ECO:0000313" key="4">
    <source>
        <dbReference type="EMBL" id="MFC3764516.1"/>
    </source>
</evidence>
<sequence>MHRGRSRVEVTVSHVGAAAVAAPEGEVDTGTASSLREKLIAAMTSRVTGTALAADAASPSALIVDLSKVTFLDSSGLGVLSATAHRAASLGCAFSIAEPSPTVTRMLAITALDRAWPVFPSLPAALAAVMSDGSRGGS</sequence>
<dbReference type="PANTHER" id="PTHR33495:SF2">
    <property type="entry name" value="ANTI-SIGMA FACTOR ANTAGONIST TM_1081-RELATED"/>
    <property type="match status" value="1"/>
</dbReference>
<dbReference type="NCBIfam" id="TIGR00377">
    <property type="entry name" value="ant_ant_sig"/>
    <property type="match status" value="1"/>
</dbReference>
<proteinExistence type="inferred from homology"/>
<name>A0ABV7YGQ8_9ACTN</name>
<keyword evidence="5" id="KW-1185">Reference proteome</keyword>
<feature type="domain" description="STAS" evidence="3">
    <location>
        <begin position="8"/>
        <end position="129"/>
    </location>
</feature>
<dbReference type="InterPro" id="IPR002645">
    <property type="entry name" value="STAS_dom"/>
</dbReference>
<accession>A0ABV7YGQ8</accession>
<dbReference type="Gene3D" id="3.30.750.24">
    <property type="entry name" value="STAS domain"/>
    <property type="match status" value="1"/>
</dbReference>
<dbReference type="RefSeq" id="WP_307782629.1">
    <property type="nucleotide sequence ID" value="NZ_JAFBCM010000001.1"/>
</dbReference>
<evidence type="ECO:0000256" key="2">
    <source>
        <dbReference type="RuleBase" id="RU003749"/>
    </source>
</evidence>
<dbReference type="Proteomes" id="UP001595699">
    <property type="component" value="Unassembled WGS sequence"/>
</dbReference>
<organism evidence="4 5">
    <name type="scientific">Tenggerimyces flavus</name>
    <dbReference type="NCBI Taxonomy" id="1708749"/>
    <lineage>
        <taxon>Bacteria</taxon>
        <taxon>Bacillati</taxon>
        <taxon>Actinomycetota</taxon>
        <taxon>Actinomycetes</taxon>
        <taxon>Propionibacteriales</taxon>
        <taxon>Nocardioidaceae</taxon>
        <taxon>Tenggerimyces</taxon>
    </lineage>
</organism>
<dbReference type="EMBL" id="JBHRZH010000027">
    <property type="protein sequence ID" value="MFC3764516.1"/>
    <property type="molecule type" value="Genomic_DNA"/>
</dbReference>
<evidence type="ECO:0000313" key="5">
    <source>
        <dbReference type="Proteomes" id="UP001595699"/>
    </source>
</evidence>